<keyword evidence="1" id="KW-0614">Plasmid</keyword>
<name>A0A0K0MPB2_PECCA</name>
<dbReference type="AlphaFoldDB" id="A0A0K0MPB2"/>
<sequence>MNLLKEQAQADLYYASSKTEAGDKVAEITLQIVNGENRNEIFATTFRRITDKSRKQSFELGAVRIEQGGDEFSMAVYDHFRVGVDNHFKTLMSEVTDFLETGLDTSTWIGAYGLKVFSEQPAAIVLPESVLGKLEASLPEVTE</sequence>
<geneLocation type="plasmid" evidence="1">
    <name>Drgb1</name>
</geneLocation>
<gene>
    <name evidence="1" type="ORF">pA_00008</name>
</gene>
<reference evidence="1" key="2">
    <citation type="submission" date="2015-03" db="EMBL/GenBank/DDBJ databases">
        <authorList>
            <person name="Welte C."/>
            <person name="de Graaf R."/>
            <person name="van den Bosch T.J.M."/>
            <person name="Op den Camp H."/>
            <person name="van Dam N."/>
            <person name="Jetten M."/>
        </authorList>
    </citation>
    <scope>NUCLEOTIDE SEQUENCE</scope>
    <source>
        <plasmid evidence="1">Drgb1</plasmid>
    </source>
</reference>
<dbReference type="EMBL" id="KP942676">
    <property type="protein sequence ID" value="AKG47448.1"/>
    <property type="molecule type" value="Genomic_DNA"/>
</dbReference>
<proteinExistence type="predicted"/>
<evidence type="ECO:0000313" key="1">
    <source>
        <dbReference type="EMBL" id="AKG47448.1"/>
    </source>
</evidence>
<protein>
    <submittedName>
        <fullName evidence="1">Uncharacterized protein</fullName>
    </submittedName>
</protein>
<dbReference type="RefSeq" id="WP_181374624.1">
    <property type="nucleotide sequence ID" value="NZ_KP942676.1"/>
</dbReference>
<organism evidence="1">
    <name type="scientific">Pectobacterium carotovorum</name>
    <name type="common">Erwinia carotovora</name>
    <dbReference type="NCBI Taxonomy" id="554"/>
    <lineage>
        <taxon>Bacteria</taxon>
        <taxon>Pseudomonadati</taxon>
        <taxon>Pseudomonadota</taxon>
        <taxon>Gammaproteobacteria</taxon>
        <taxon>Enterobacterales</taxon>
        <taxon>Pectobacteriaceae</taxon>
        <taxon>Pectobacterium</taxon>
    </lineage>
</organism>
<accession>A0A0K0MPB2</accession>
<reference evidence="1" key="1">
    <citation type="journal article" date="2015" name="Environ. Microbiol.">
        <title>Plasmids from the gut microbiome of cabbage root fly larvae encode SaxA that catalyses the conversion of the plant toxin 2-phenylethyl isothiocyanate.</title>
        <authorList>
            <person name="Welte C.U."/>
            <person name="de Graaf R.M."/>
            <person name="van den Bosch T.J."/>
            <person name="Op den Camp H.J."/>
            <person name="van Dam N.M."/>
            <person name="Jetten M.S."/>
        </authorList>
    </citation>
    <scope>NUCLEOTIDE SEQUENCE</scope>
    <source>
        <plasmid evidence="1">Drgb1</plasmid>
    </source>
</reference>